<evidence type="ECO:0000259" key="2">
    <source>
        <dbReference type="Pfam" id="PF18013"/>
    </source>
</evidence>
<feature type="region of interest" description="Disordered" evidence="1">
    <location>
        <begin position="192"/>
        <end position="279"/>
    </location>
</feature>
<dbReference type="Gene3D" id="1.10.530.10">
    <property type="match status" value="1"/>
</dbReference>
<dbReference type="Pfam" id="PF18013">
    <property type="entry name" value="Phage_lysozyme2"/>
    <property type="match status" value="1"/>
</dbReference>
<feature type="domain" description="Phage tail lysozyme" evidence="2">
    <location>
        <begin position="281"/>
        <end position="410"/>
    </location>
</feature>
<feature type="compositionally biased region" description="Low complexity" evidence="1">
    <location>
        <begin position="220"/>
        <end position="248"/>
    </location>
</feature>
<accession>A0A317NH61</accession>
<dbReference type="AlphaFoldDB" id="A0A317NH61"/>
<organism evidence="3 4">
    <name type="scientific">Nocardia neocaledoniensis</name>
    <dbReference type="NCBI Taxonomy" id="236511"/>
    <lineage>
        <taxon>Bacteria</taxon>
        <taxon>Bacillati</taxon>
        <taxon>Actinomycetota</taxon>
        <taxon>Actinomycetes</taxon>
        <taxon>Mycobacteriales</taxon>
        <taxon>Nocardiaceae</taxon>
        <taxon>Nocardia</taxon>
    </lineage>
</organism>
<protein>
    <recommendedName>
        <fullName evidence="2">Phage tail lysozyme domain-containing protein</fullName>
    </recommendedName>
</protein>
<gene>
    <name evidence="3" type="ORF">DFR69_106326</name>
</gene>
<proteinExistence type="predicted"/>
<dbReference type="EMBL" id="QGTL01000006">
    <property type="protein sequence ID" value="PWV74515.1"/>
    <property type="molecule type" value="Genomic_DNA"/>
</dbReference>
<dbReference type="Proteomes" id="UP000246410">
    <property type="component" value="Unassembled WGS sequence"/>
</dbReference>
<evidence type="ECO:0000313" key="3">
    <source>
        <dbReference type="EMBL" id="PWV74515.1"/>
    </source>
</evidence>
<dbReference type="InterPro" id="IPR041219">
    <property type="entry name" value="Phage_lysozyme2"/>
</dbReference>
<keyword evidence="4" id="KW-1185">Reference proteome</keyword>
<comment type="caution">
    <text evidence="3">The sequence shown here is derived from an EMBL/GenBank/DDBJ whole genome shotgun (WGS) entry which is preliminary data.</text>
</comment>
<reference evidence="3 4" key="1">
    <citation type="submission" date="2018-05" db="EMBL/GenBank/DDBJ databases">
        <title>Genomic Encyclopedia of Type Strains, Phase IV (KMG-IV): sequencing the most valuable type-strain genomes for metagenomic binning, comparative biology and taxonomic classification.</title>
        <authorList>
            <person name="Goeker M."/>
        </authorList>
    </citation>
    <scope>NUCLEOTIDE SEQUENCE [LARGE SCALE GENOMIC DNA]</scope>
    <source>
        <strain evidence="3 4">DSM 44717</strain>
    </source>
</reference>
<feature type="compositionally biased region" description="Low complexity" evidence="1">
    <location>
        <begin position="197"/>
        <end position="212"/>
    </location>
</feature>
<sequence length="427" mass="44195">MTVLSEPDSPVPGRHRLQPMPKPQGASRELVDAIDHGKEMLEGLLRQLGTGAVAAPTHPPGSDLQEAVATGAMRSFGSTMIEKYREAVSVVDRTRDSIRDSDRNVGAAAALAAIATESAYSDIKGYAEELRETLANAPPPIRATPTERNPDPPWHLAPDVEVKLLAAVARSVSRATDRMVALDSTLQQIAQSIRSSAPAEPGAEAGRPAEGPQSTASSQGGSPATSAALPSGGSSTGGSSPLSSSAGSGSSGGRRRSASRGSGINSSSAGAQPLSGGQQARATDIYRYLTGKYGLTHNEAVAILGNMQTESNFDTGAVNHAEGAIGLIQWEGGRDDALRSFAGNRVGDWRAQVDFMMHELTTSESGAFAKFRSAAAESPAAGAAAFDQYYERSAGTTRQQRIANAQRFATTIAPAGRNDADAGQVAV</sequence>
<name>A0A317NH61_9NOCA</name>
<evidence type="ECO:0000256" key="1">
    <source>
        <dbReference type="SAM" id="MobiDB-lite"/>
    </source>
</evidence>
<feature type="compositionally biased region" description="Low complexity" evidence="1">
    <location>
        <begin position="259"/>
        <end position="271"/>
    </location>
</feature>
<evidence type="ECO:0000313" key="4">
    <source>
        <dbReference type="Proteomes" id="UP000246410"/>
    </source>
</evidence>
<dbReference type="RefSeq" id="WP_146229353.1">
    <property type="nucleotide sequence ID" value="NZ_QGTL01000006.1"/>
</dbReference>
<feature type="region of interest" description="Disordered" evidence="1">
    <location>
        <begin position="1"/>
        <end position="27"/>
    </location>
</feature>